<keyword evidence="3 7" id="KW-1003">Cell membrane</keyword>
<dbReference type="GO" id="GO:0005886">
    <property type="term" value="C:plasma membrane"/>
    <property type="evidence" value="ECO:0007669"/>
    <property type="project" value="UniProtKB-SubCell"/>
</dbReference>
<comment type="subcellular location">
    <subcellularLocation>
        <location evidence="1 7">Cell membrane</location>
        <topology evidence="1 7">Multi-pass membrane protein</topology>
    </subcellularLocation>
</comment>
<evidence type="ECO:0000313" key="10">
    <source>
        <dbReference type="Proteomes" id="UP000243507"/>
    </source>
</evidence>
<gene>
    <name evidence="9" type="ORF">CLN94_03410</name>
</gene>
<comment type="similarity">
    <text evidence="2 7">Belongs to the DedA family.</text>
</comment>
<evidence type="ECO:0000256" key="2">
    <source>
        <dbReference type="ARBA" id="ARBA00010792"/>
    </source>
</evidence>
<dbReference type="PANTHER" id="PTHR30353:SF15">
    <property type="entry name" value="INNER MEMBRANE PROTEIN YABI"/>
    <property type="match status" value="1"/>
</dbReference>
<dbReference type="Pfam" id="PF09335">
    <property type="entry name" value="VTT_dom"/>
    <property type="match status" value="1"/>
</dbReference>
<evidence type="ECO:0000256" key="3">
    <source>
        <dbReference type="ARBA" id="ARBA00022475"/>
    </source>
</evidence>
<evidence type="ECO:0000256" key="4">
    <source>
        <dbReference type="ARBA" id="ARBA00022692"/>
    </source>
</evidence>
<evidence type="ECO:0000256" key="6">
    <source>
        <dbReference type="ARBA" id="ARBA00023136"/>
    </source>
</evidence>
<evidence type="ECO:0000256" key="1">
    <source>
        <dbReference type="ARBA" id="ARBA00004651"/>
    </source>
</evidence>
<feature type="domain" description="VTT" evidence="8">
    <location>
        <begin position="23"/>
        <end position="115"/>
    </location>
</feature>
<evidence type="ECO:0000259" key="8">
    <source>
        <dbReference type="Pfam" id="PF09335"/>
    </source>
</evidence>
<dbReference type="PANTHER" id="PTHR30353">
    <property type="entry name" value="INNER MEMBRANE PROTEIN DEDA-RELATED"/>
    <property type="match status" value="1"/>
</dbReference>
<evidence type="ECO:0000313" key="9">
    <source>
        <dbReference type="EMBL" id="PCD77565.1"/>
    </source>
</evidence>
<keyword evidence="4 7" id="KW-0812">Transmembrane</keyword>
<dbReference type="InterPro" id="IPR032818">
    <property type="entry name" value="DedA-like"/>
</dbReference>
<comment type="caution">
    <text evidence="9">The sequence shown here is derived from an EMBL/GenBank/DDBJ whole genome shotgun (WGS) entry which is preliminary data.</text>
</comment>
<protein>
    <recommendedName>
        <fullName evidence="8">VTT domain-containing protein</fullName>
    </recommendedName>
</protein>
<evidence type="ECO:0000256" key="5">
    <source>
        <dbReference type="ARBA" id="ARBA00022989"/>
    </source>
</evidence>
<comment type="caution">
    <text evidence="7">Lacks conserved residue(s) required for the propagation of feature annotation.</text>
</comment>
<keyword evidence="6 7" id="KW-0472">Membrane</keyword>
<dbReference type="AlphaFoldDB" id="A0A2A4CSI9"/>
<accession>A0A2A4CSI9</accession>
<feature type="transmembrane region" description="Helical" evidence="7">
    <location>
        <begin position="43"/>
        <end position="63"/>
    </location>
</feature>
<evidence type="ECO:0000256" key="7">
    <source>
        <dbReference type="RuleBase" id="RU367016"/>
    </source>
</evidence>
<keyword evidence="10" id="KW-1185">Reference proteome</keyword>
<proteinExistence type="inferred from homology"/>
<dbReference type="EMBL" id="NTJD01000002">
    <property type="protein sequence ID" value="PCD77565.1"/>
    <property type="molecule type" value="Genomic_DNA"/>
</dbReference>
<dbReference type="InterPro" id="IPR032816">
    <property type="entry name" value="VTT_dom"/>
</dbReference>
<name>A0A2A4CSI9_9RHOB</name>
<dbReference type="Proteomes" id="UP000243507">
    <property type="component" value="Unassembled WGS sequence"/>
</dbReference>
<sequence>MSLEAIVESAGLPGVVLGTLIEGEAMAFLAGVLAHRHFFPFELAVLAATLGAIIADNLVFVLGRFGGQSRLAQKALAHGPVQRLARALERHGVLAILGFRFVYGLKTTGAVLIGTTSRSDGRGLPCWMRRPVWCGRICSWRLDLPRAAQFTGSGVSWSCISIWALRWGSSCWSGWARICSGVGGGSASFAFPFRALQISQRAGAGRAPRAARGQA</sequence>
<reference evidence="9 10" key="1">
    <citation type="submission" date="2017-09" db="EMBL/GenBank/DDBJ databases">
        <title>A multilocus sequence analysis scheme for characterization of bacteria in the genus Thioclava.</title>
        <authorList>
            <person name="Liu Y."/>
            <person name="Shao Z."/>
        </authorList>
    </citation>
    <scope>NUCLEOTIDE SEQUENCE [LARGE SCALE GENOMIC DNA]</scope>
    <source>
        <strain evidence="9 10">CAU 1312</strain>
    </source>
</reference>
<organism evidence="9 10">
    <name type="scientific">Pseudothioclava arenosa</name>
    <dbReference type="NCBI Taxonomy" id="1795308"/>
    <lineage>
        <taxon>Bacteria</taxon>
        <taxon>Pseudomonadati</taxon>
        <taxon>Pseudomonadota</taxon>
        <taxon>Alphaproteobacteria</taxon>
        <taxon>Rhodobacterales</taxon>
        <taxon>Paracoccaceae</taxon>
        <taxon>Pseudothioclava</taxon>
    </lineage>
</organism>
<dbReference type="OrthoDB" id="948134at2"/>
<keyword evidence="5 7" id="KW-1133">Transmembrane helix</keyword>